<evidence type="ECO:0000256" key="9">
    <source>
        <dbReference type="ARBA" id="ARBA00023122"/>
    </source>
</evidence>
<evidence type="ECO:0000259" key="16">
    <source>
        <dbReference type="PROSITE" id="PS51371"/>
    </source>
</evidence>
<reference evidence="17 18" key="1">
    <citation type="submission" date="2023-04" db="EMBL/GenBank/DDBJ databases">
        <title>Spirochaete genome identified in red abalone sample constitutes a novel genus.</title>
        <authorList>
            <person name="Sharma S.P."/>
            <person name="Purcell C.M."/>
            <person name="Hyde J.R."/>
            <person name="Severin A.J."/>
        </authorList>
    </citation>
    <scope>NUCLEOTIDE SEQUENCE [LARGE SCALE GENOMIC DNA]</scope>
    <source>
        <strain evidence="17 18">SP-2023</strain>
    </source>
</reference>
<dbReference type="InterPro" id="IPR046342">
    <property type="entry name" value="CBS_dom_sf"/>
</dbReference>
<dbReference type="EC" id="1.1.1.205" evidence="11 14"/>
<keyword evidence="5 11" id="KW-0658">Purine biosynthesis</keyword>
<evidence type="ECO:0000256" key="2">
    <source>
        <dbReference type="ARBA" id="ARBA00005502"/>
    </source>
</evidence>
<comment type="cofactor">
    <cofactor evidence="1 11">
        <name>K(+)</name>
        <dbReference type="ChEBI" id="CHEBI:29103"/>
    </cofactor>
</comment>
<keyword evidence="7 11" id="KW-0560">Oxidoreductase</keyword>
<dbReference type="HAMAP" id="MF_01964">
    <property type="entry name" value="IMPDH"/>
    <property type="match status" value="1"/>
</dbReference>
<feature type="binding site" evidence="11">
    <location>
        <position position="426"/>
    </location>
    <ligand>
        <name>IMP</name>
        <dbReference type="ChEBI" id="CHEBI:58053"/>
    </ligand>
</feature>
<feature type="binding site" evidence="11">
    <location>
        <begin position="395"/>
        <end position="399"/>
    </location>
    <ligand>
        <name>IMP</name>
        <dbReference type="ChEBI" id="CHEBI:58053"/>
    </ligand>
</feature>
<feature type="binding site" evidence="11">
    <location>
        <position position="479"/>
    </location>
    <ligand>
        <name>K(+)</name>
        <dbReference type="ChEBI" id="CHEBI:29103"/>
        <note>ligand shared between two tetrameric partners</note>
    </ligand>
</feature>
<evidence type="ECO:0000256" key="4">
    <source>
        <dbReference type="ARBA" id="ARBA00022749"/>
    </source>
</evidence>
<comment type="activity regulation">
    <text evidence="11">Mycophenolic acid (MPA) is a non-competitive inhibitor that prevents formation of the closed enzyme conformation by binding to the same site as the amobile flap. In contrast, mizoribine monophosphate (MZP) is a competitive inhibitor that induces the closed conformation. MPA is a potent inhibitor of mammalian IMPDHs but a poor inhibitor of the bacterial enzymes. MZP is a more potent inhibitor of bacterial IMPDH.</text>
</comment>
<dbReference type="InterPro" id="IPR013785">
    <property type="entry name" value="Aldolase_TIM"/>
</dbReference>
<dbReference type="GO" id="GO:0003938">
    <property type="term" value="F:IMP dehydrogenase activity"/>
    <property type="evidence" value="ECO:0007669"/>
    <property type="project" value="UniProtKB-EC"/>
</dbReference>
<feature type="compositionally biased region" description="Polar residues" evidence="15">
    <location>
        <begin position="486"/>
        <end position="499"/>
    </location>
</feature>
<evidence type="ECO:0000256" key="12">
    <source>
        <dbReference type="PROSITE-ProRule" id="PRU00703"/>
    </source>
</evidence>
<keyword evidence="3 11" id="KW-0479">Metal-binding</keyword>
<dbReference type="InterPro" id="IPR000644">
    <property type="entry name" value="CBS_dom"/>
</dbReference>
<feature type="binding site" evidence="11">
    <location>
        <begin position="308"/>
        <end position="310"/>
    </location>
    <ligand>
        <name>NAD(+)</name>
        <dbReference type="ChEBI" id="CHEBI:57540"/>
    </ligand>
</feature>
<feature type="binding site" evidence="11">
    <location>
        <position position="313"/>
    </location>
    <ligand>
        <name>IMP</name>
        <dbReference type="ChEBI" id="CHEBI:58053"/>
    </ligand>
</feature>
<dbReference type="EMBL" id="CP123443">
    <property type="protein sequence ID" value="WGK68571.1"/>
    <property type="molecule type" value="Genomic_DNA"/>
</dbReference>
<proteinExistence type="inferred from homology"/>
<dbReference type="SMART" id="SM00116">
    <property type="entry name" value="CBS"/>
    <property type="match status" value="2"/>
</dbReference>
<dbReference type="RefSeq" id="WP_326926757.1">
    <property type="nucleotide sequence ID" value="NZ_CP123443.1"/>
</dbReference>
<evidence type="ECO:0000256" key="8">
    <source>
        <dbReference type="ARBA" id="ARBA00023027"/>
    </source>
</evidence>
<comment type="function">
    <text evidence="11">Catalyzes the conversion of inosine 5'-phosphate (IMP) to xanthosine 5'-phosphate (XMP), the first committed and rate-limiting step in the de novo synthesis of guanine nucleotides, and therefore plays an important role in the regulation of cell growth.</text>
</comment>
<keyword evidence="9 12" id="KW-0129">CBS domain</keyword>
<dbReference type="PROSITE" id="PS00487">
    <property type="entry name" value="IMP_DH_GMP_RED"/>
    <property type="match status" value="1"/>
</dbReference>
<keyword evidence="6 11" id="KW-0630">Potassium</keyword>
<dbReference type="PANTHER" id="PTHR11911:SF111">
    <property type="entry name" value="INOSINE-5'-MONOPHOSPHATE DEHYDROGENASE"/>
    <property type="match status" value="1"/>
</dbReference>
<dbReference type="SUPFAM" id="SSF51412">
    <property type="entry name" value="Inosine monophosphate dehydrogenase (IMPDH)"/>
    <property type="match status" value="1"/>
</dbReference>
<feature type="binding site" evidence="11">
    <location>
        <position position="480"/>
    </location>
    <ligand>
        <name>K(+)</name>
        <dbReference type="ChEBI" id="CHEBI:29103"/>
        <note>ligand shared between two tetrameric partners</note>
    </ligand>
</feature>
<dbReference type="Pfam" id="PF00478">
    <property type="entry name" value="IMPDH"/>
    <property type="match status" value="1"/>
</dbReference>
<gene>
    <name evidence="11 17" type="primary">guaB</name>
    <name evidence="17" type="ORF">P0082_08780</name>
</gene>
<dbReference type="PANTHER" id="PTHR11911">
    <property type="entry name" value="INOSINE-5-MONOPHOSPHATE DEHYDROGENASE RELATED"/>
    <property type="match status" value="1"/>
</dbReference>
<comment type="caution">
    <text evidence="11">Lacks conserved residue(s) required for the propagation of feature annotation.</text>
</comment>
<dbReference type="Proteomes" id="UP001228690">
    <property type="component" value="Chromosome"/>
</dbReference>
<feature type="binding site" evidence="11">
    <location>
        <begin position="348"/>
        <end position="350"/>
    </location>
    <ligand>
        <name>IMP</name>
        <dbReference type="ChEBI" id="CHEBI:58053"/>
    </ligand>
</feature>
<feature type="binding site" description="in other chain" evidence="11">
    <location>
        <position position="310"/>
    </location>
    <ligand>
        <name>K(+)</name>
        <dbReference type="ChEBI" id="CHEBI:29103"/>
        <note>ligand shared between two tetrameric partners</note>
    </ligand>
</feature>
<evidence type="ECO:0000256" key="14">
    <source>
        <dbReference type="RuleBase" id="RU003928"/>
    </source>
</evidence>
<feature type="binding site" evidence="11">
    <location>
        <position position="258"/>
    </location>
    <ligand>
        <name>NAD(+)</name>
        <dbReference type="ChEBI" id="CHEBI:57540"/>
    </ligand>
</feature>
<feature type="binding site" description="in other chain" evidence="11">
    <location>
        <position position="315"/>
    </location>
    <ligand>
        <name>K(+)</name>
        <dbReference type="ChEBI" id="CHEBI:29103"/>
        <note>ligand shared between two tetrameric partners</note>
    </ligand>
</feature>
<dbReference type="InterPro" id="IPR015875">
    <property type="entry name" value="IMP_DH/GMP_Rdtase_CS"/>
</dbReference>
<evidence type="ECO:0000256" key="10">
    <source>
        <dbReference type="ARBA" id="ARBA00048028"/>
    </source>
</evidence>
<evidence type="ECO:0000256" key="15">
    <source>
        <dbReference type="SAM" id="MobiDB-lite"/>
    </source>
</evidence>
<dbReference type="InterPro" id="IPR005990">
    <property type="entry name" value="IMP_DH"/>
</dbReference>
<comment type="subunit">
    <text evidence="11">Homotetramer.</text>
</comment>
<comment type="catalytic activity">
    <reaction evidence="10 11 14">
        <text>IMP + NAD(+) + H2O = XMP + NADH + H(+)</text>
        <dbReference type="Rhea" id="RHEA:11708"/>
        <dbReference type="ChEBI" id="CHEBI:15377"/>
        <dbReference type="ChEBI" id="CHEBI:15378"/>
        <dbReference type="ChEBI" id="CHEBI:57464"/>
        <dbReference type="ChEBI" id="CHEBI:57540"/>
        <dbReference type="ChEBI" id="CHEBI:57945"/>
        <dbReference type="ChEBI" id="CHEBI:58053"/>
        <dbReference type="EC" id="1.1.1.205"/>
    </reaction>
</comment>
<feature type="active site" description="Thioimidate intermediate" evidence="11">
    <location>
        <position position="315"/>
    </location>
</feature>
<dbReference type="CDD" id="cd04601">
    <property type="entry name" value="CBS_pair_IMPDH"/>
    <property type="match status" value="1"/>
</dbReference>
<name>A0ABY8MF09_9SPIO</name>
<dbReference type="Pfam" id="PF00571">
    <property type="entry name" value="CBS"/>
    <property type="match status" value="2"/>
</dbReference>
<feature type="domain" description="CBS" evidence="16">
    <location>
        <begin position="102"/>
        <end position="158"/>
    </location>
</feature>
<accession>A0ABY8MF09</accession>
<evidence type="ECO:0000256" key="3">
    <source>
        <dbReference type="ARBA" id="ARBA00022723"/>
    </source>
</evidence>
<evidence type="ECO:0000256" key="5">
    <source>
        <dbReference type="ARBA" id="ARBA00022755"/>
    </source>
</evidence>
<keyword evidence="4 11" id="KW-0332">GMP biosynthesis</keyword>
<evidence type="ECO:0000256" key="7">
    <source>
        <dbReference type="ARBA" id="ARBA00023002"/>
    </source>
</evidence>
<evidence type="ECO:0000256" key="11">
    <source>
        <dbReference type="HAMAP-Rule" id="MF_01964"/>
    </source>
</evidence>
<dbReference type="SMART" id="SM01240">
    <property type="entry name" value="IMPDH"/>
    <property type="match status" value="1"/>
</dbReference>
<dbReference type="NCBIfam" id="TIGR01302">
    <property type="entry name" value="IMP_dehydrog"/>
    <property type="match status" value="1"/>
</dbReference>
<evidence type="ECO:0000313" key="18">
    <source>
        <dbReference type="Proteomes" id="UP001228690"/>
    </source>
</evidence>
<dbReference type="PROSITE" id="PS51371">
    <property type="entry name" value="CBS"/>
    <property type="match status" value="2"/>
</dbReference>
<comment type="pathway">
    <text evidence="11 14">Purine metabolism; XMP biosynthesis via de novo pathway; XMP from IMP: step 1/1.</text>
</comment>
<feature type="binding site" evidence="11">
    <location>
        <begin position="371"/>
        <end position="372"/>
    </location>
    <ligand>
        <name>IMP</name>
        <dbReference type="ChEBI" id="CHEBI:58053"/>
    </ligand>
</feature>
<feature type="active site" description="Proton acceptor" evidence="11">
    <location>
        <position position="411"/>
    </location>
</feature>
<feature type="region of interest" description="Disordered" evidence="15">
    <location>
        <begin position="480"/>
        <end position="499"/>
    </location>
</feature>
<feature type="binding site" evidence="11">
    <location>
        <position position="481"/>
    </location>
    <ligand>
        <name>K(+)</name>
        <dbReference type="ChEBI" id="CHEBI:29103"/>
        <note>ligand shared between two tetrameric partners</note>
    </ligand>
</feature>
<evidence type="ECO:0000256" key="13">
    <source>
        <dbReference type="RuleBase" id="RU003927"/>
    </source>
</evidence>
<feature type="domain" description="CBS" evidence="16">
    <location>
        <begin position="162"/>
        <end position="224"/>
    </location>
</feature>
<evidence type="ECO:0000313" key="17">
    <source>
        <dbReference type="EMBL" id="WGK68571.1"/>
    </source>
</evidence>
<protein>
    <recommendedName>
        <fullName evidence="11 14">Inosine-5'-monophosphate dehydrogenase</fullName>
        <shortName evidence="11">IMP dehydrogenase</shortName>
        <shortName evidence="11">IMPD</shortName>
        <shortName evidence="11">IMPDH</shortName>
        <ecNumber evidence="11 14">1.1.1.205</ecNumber>
    </recommendedName>
</protein>
<dbReference type="Gene3D" id="3.20.20.70">
    <property type="entry name" value="Aldolase class I"/>
    <property type="match status" value="1"/>
</dbReference>
<evidence type="ECO:0000256" key="6">
    <source>
        <dbReference type="ARBA" id="ARBA00022958"/>
    </source>
</evidence>
<dbReference type="PIRSF" id="PIRSF000130">
    <property type="entry name" value="IMPDH"/>
    <property type="match status" value="1"/>
</dbReference>
<dbReference type="InterPro" id="IPR001093">
    <property type="entry name" value="IMP_DH_GMPRt"/>
</dbReference>
<organism evidence="17 18">
    <name type="scientific">Candidatus Haliotispira prima</name>
    <dbReference type="NCBI Taxonomy" id="3034016"/>
    <lineage>
        <taxon>Bacteria</taxon>
        <taxon>Pseudomonadati</taxon>
        <taxon>Spirochaetota</taxon>
        <taxon>Spirochaetia</taxon>
        <taxon>Spirochaetales</taxon>
        <taxon>Spirochaetaceae</taxon>
        <taxon>Candidatus Haliotispira</taxon>
    </lineage>
</organism>
<keyword evidence="8 11" id="KW-0520">NAD</keyword>
<comment type="similarity">
    <text evidence="2 11 13">Belongs to the IMPDH/GMPR family.</text>
</comment>
<dbReference type="SUPFAM" id="SSF54631">
    <property type="entry name" value="CBS-domain pair"/>
    <property type="match status" value="1"/>
</dbReference>
<feature type="binding site" description="in other chain" evidence="11">
    <location>
        <position position="312"/>
    </location>
    <ligand>
        <name>K(+)</name>
        <dbReference type="ChEBI" id="CHEBI:29103"/>
        <note>ligand shared between two tetrameric partners</note>
    </ligand>
</feature>
<dbReference type="CDD" id="cd00381">
    <property type="entry name" value="IMPDH"/>
    <property type="match status" value="1"/>
</dbReference>
<evidence type="ECO:0000256" key="1">
    <source>
        <dbReference type="ARBA" id="ARBA00001958"/>
    </source>
</evidence>
<sequence>MNTATKDPLQDRIAYDGLTFDDVLLIPRYAELLPGEVNLNTRLTKNIELKIPLISAAMDTVTEAELAIAMAREGGLGVLHKNMSVEQQTMMVRQVKRAESVVIQEPRCILSGANIDDALRIMQEENIGGIPVVDSQHHLKGLLTSRDLRFLQDHSKTVDDVMTPREKLVTVDHMIDLEDAAKILLQHKVEKLPITEPGTDRLQGLMTYKDITWAHDKPFACKDRQGRLRVGAALSTGTDWHERAAALIGAEADVLVLDSAHGHSKGIVELLRKLKQSWPKVEVIVGNIATAEAAKHLIEAGADALKVGIGPGSICTTRVVAGVGVPQISAICQVHSVAGKAGVPVIADGGLRYSGDIVKALAAGASCVMAGGILAGVEETPGYTIIYNGRQYKNYQGMGSLEAMQRGSGDRYFQDGKKLAKKLVPEGITARVPYTGYLADVVYQLTGGIRSGMGYCGCAQIADLQEVQFTKISNAGIRESHPHDVQITSEAPNYGMQQN</sequence>
<keyword evidence="18" id="KW-1185">Reference proteome</keyword>